<protein>
    <submittedName>
        <fullName evidence="3">NYN domain-containing protein</fullName>
    </submittedName>
</protein>
<dbReference type="Pfam" id="PF01936">
    <property type="entry name" value="NYN"/>
    <property type="match status" value="1"/>
</dbReference>
<gene>
    <name evidence="3" type="ORF">ACFFRO_16540</name>
</gene>
<dbReference type="RefSeq" id="WP_385859187.1">
    <property type="nucleotide sequence ID" value="NZ_JBHMAR010000018.1"/>
</dbReference>
<sequence>MDRCIVLVDAGYLLGAAASLLAGEPSRSRITVDHTALIQGLRERAESDTQQPLLRIYWFDGAPDRVPQPEHRRLRVMPRVTVRLGALTRSDGRWAQKGVDAAMHAELTELARNRACSDIVLVTGDGDLLPGMMAAKEHGVAVHLWAVQAADGDYNQSEDLVAEADERRVLDRAWITRAVRAKETSGACPPPPVPRPEIAAILSAPLPDSSLAAGAPERPAEERPHPAPAATQNGSAERGPARSVPTPKDLAELRAGAPPVQQPATATLRWSSDKGWVDRPGVPAEPPEAAAMPTLAQLTTAEQRWADREEDITTVGGDPFEVGQVFARRWMSRLGDQIHLQRLSGMYPRIPHRIDGELLRYAARFGLLAHKDDQIDEHDRYAIRAGFWREIGVRTAAEHGPATE</sequence>
<name>A0ABV5VGA2_9ACTN</name>
<feature type="domain" description="NYN" evidence="2">
    <location>
        <begin position="33"/>
        <end position="166"/>
    </location>
</feature>
<proteinExistence type="predicted"/>
<dbReference type="InterPro" id="IPR021139">
    <property type="entry name" value="NYN"/>
</dbReference>
<accession>A0ABV5VGA2</accession>
<reference evidence="3 4" key="1">
    <citation type="submission" date="2024-09" db="EMBL/GenBank/DDBJ databases">
        <authorList>
            <person name="Sun Q."/>
            <person name="Mori K."/>
        </authorList>
    </citation>
    <scope>NUCLEOTIDE SEQUENCE [LARGE SCALE GENOMIC DNA]</scope>
    <source>
        <strain evidence="3 4">JCM 10918</strain>
    </source>
</reference>
<keyword evidence="4" id="KW-1185">Reference proteome</keyword>
<dbReference type="EMBL" id="JBHMAR010000018">
    <property type="protein sequence ID" value="MFB9736722.1"/>
    <property type="molecule type" value="Genomic_DNA"/>
</dbReference>
<evidence type="ECO:0000313" key="4">
    <source>
        <dbReference type="Proteomes" id="UP001589703"/>
    </source>
</evidence>
<dbReference type="Gene3D" id="3.40.50.1010">
    <property type="entry name" value="5'-nuclease"/>
    <property type="match status" value="1"/>
</dbReference>
<organism evidence="3 4">
    <name type="scientific">Streptomyces thermocoprophilus</name>
    <dbReference type="NCBI Taxonomy" id="78356"/>
    <lineage>
        <taxon>Bacteria</taxon>
        <taxon>Bacillati</taxon>
        <taxon>Actinomycetota</taxon>
        <taxon>Actinomycetes</taxon>
        <taxon>Kitasatosporales</taxon>
        <taxon>Streptomycetaceae</taxon>
        <taxon>Streptomyces</taxon>
    </lineage>
</organism>
<comment type="caution">
    <text evidence="3">The sequence shown here is derived from an EMBL/GenBank/DDBJ whole genome shotgun (WGS) entry which is preliminary data.</text>
</comment>
<evidence type="ECO:0000313" key="3">
    <source>
        <dbReference type="EMBL" id="MFB9736722.1"/>
    </source>
</evidence>
<evidence type="ECO:0000259" key="2">
    <source>
        <dbReference type="Pfam" id="PF01936"/>
    </source>
</evidence>
<feature type="region of interest" description="Disordered" evidence="1">
    <location>
        <begin position="208"/>
        <end position="275"/>
    </location>
</feature>
<evidence type="ECO:0000256" key="1">
    <source>
        <dbReference type="SAM" id="MobiDB-lite"/>
    </source>
</evidence>
<dbReference type="Proteomes" id="UP001589703">
    <property type="component" value="Unassembled WGS sequence"/>
</dbReference>